<dbReference type="GO" id="GO:1990404">
    <property type="term" value="F:NAD+-protein mono-ADP-ribosyltransferase activity"/>
    <property type="evidence" value="ECO:0007669"/>
    <property type="project" value="TreeGrafter"/>
</dbReference>
<dbReference type="PATRIC" id="fig|880071.3.peg.917"/>
<evidence type="ECO:0000256" key="1">
    <source>
        <dbReference type="ARBA" id="ARBA00012020"/>
    </source>
</evidence>
<dbReference type="eggNOG" id="COG3831">
    <property type="taxonomic scope" value="Bacteria"/>
</dbReference>
<dbReference type="PANTHER" id="PTHR10459">
    <property type="entry name" value="DNA LIGASE"/>
    <property type="match status" value="1"/>
</dbReference>
<dbReference type="EC" id="2.4.2.30" evidence="1"/>
<dbReference type="Gene3D" id="3.90.228.10">
    <property type="match status" value="1"/>
</dbReference>
<reference evidence="9" key="1">
    <citation type="submission" date="2012-06" db="EMBL/GenBank/DDBJ databases">
        <title>The complete genome of Flexibacter litoralis DSM 6794.</title>
        <authorList>
            <person name="Lucas S."/>
            <person name="Copeland A."/>
            <person name="Lapidus A."/>
            <person name="Glavina del Rio T."/>
            <person name="Dalin E."/>
            <person name="Tice H."/>
            <person name="Bruce D."/>
            <person name="Goodwin L."/>
            <person name="Pitluck S."/>
            <person name="Peters L."/>
            <person name="Ovchinnikova G."/>
            <person name="Lu M."/>
            <person name="Kyrpides N."/>
            <person name="Mavromatis K."/>
            <person name="Ivanova N."/>
            <person name="Brettin T."/>
            <person name="Detter J.C."/>
            <person name="Han C."/>
            <person name="Larimer F."/>
            <person name="Land M."/>
            <person name="Hauser L."/>
            <person name="Markowitz V."/>
            <person name="Cheng J.-F."/>
            <person name="Hugenholtz P."/>
            <person name="Woyke T."/>
            <person name="Wu D."/>
            <person name="Spring S."/>
            <person name="Lang E."/>
            <person name="Kopitz M."/>
            <person name="Brambilla E."/>
            <person name="Klenk H.-P."/>
            <person name="Eisen J.A."/>
        </authorList>
    </citation>
    <scope>NUCLEOTIDE SEQUENCE [LARGE SCALE GENOMIC DNA]</scope>
    <source>
        <strain evidence="9">ATCC 23117 / DSM 6794 / NBRC 15988 / NCIMB 1366 / Sio-4</strain>
    </source>
</reference>
<dbReference type="RefSeq" id="WP_014796850.1">
    <property type="nucleotide sequence ID" value="NC_018018.1"/>
</dbReference>
<dbReference type="InterPro" id="IPR036930">
    <property type="entry name" value="WGR_dom_sf"/>
</dbReference>
<dbReference type="GO" id="GO:0003950">
    <property type="term" value="F:NAD+ poly-ADP-ribosyltransferase activity"/>
    <property type="evidence" value="ECO:0007669"/>
    <property type="project" value="UniProtKB-EC"/>
</dbReference>
<feature type="domain" description="PARP catalytic" evidence="7">
    <location>
        <begin position="254"/>
        <end position="462"/>
    </location>
</feature>
<gene>
    <name evidence="8" type="ordered locus">Fleli_0938</name>
</gene>
<accession>I4AHF7</accession>
<evidence type="ECO:0000256" key="6">
    <source>
        <dbReference type="SAM" id="Coils"/>
    </source>
</evidence>
<dbReference type="GO" id="GO:0006302">
    <property type="term" value="P:double-strand break repair"/>
    <property type="evidence" value="ECO:0007669"/>
    <property type="project" value="TreeGrafter"/>
</dbReference>
<dbReference type="Pfam" id="PF00644">
    <property type="entry name" value="PARP"/>
    <property type="match status" value="1"/>
</dbReference>
<dbReference type="STRING" id="880071.Fleli_0938"/>
<evidence type="ECO:0000256" key="4">
    <source>
        <dbReference type="ARBA" id="ARBA00023027"/>
    </source>
</evidence>
<dbReference type="InterPro" id="IPR050800">
    <property type="entry name" value="ARTD/PARP"/>
</dbReference>
<dbReference type="InterPro" id="IPR012317">
    <property type="entry name" value="Poly(ADP-ribose)pol_cat_dom"/>
</dbReference>
<evidence type="ECO:0000256" key="5">
    <source>
        <dbReference type="ARBA" id="ARBA00033987"/>
    </source>
</evidence>
<evidence type="ECO:0000256" key="2">
    <source>
        <dbReference type="ARBA" id="ARBA00022676"/>
    </source>
</evidence>
<proteinExistence type="predicted"/>
<evidence type="ECO:0000313" key="9">
    <source>
        <dbReference type="Proteomes" id="UP000006054"/>
    </source>
</evidence>
<evidence type="ECO:0000313" key="8">
    <source>
        <dbReference type="EMBL" id="AFM03392.1"/>
    </source>
</evidence>
<keyword evidence="2" id="KW-0328">Glycosyltransferase</keyword>
<keyword evidence="6" id="KW-0175">Coiled coil</keyword>
<dbReference type="OrthoDB" id="4640276at2"/>
<protein>
    <recommendedName>
        <fullName evidence="1">NAD(+) ADP-ribosyltransferase</fullName>
        <ecNumber evidence="1">2.4.2.30</ecNumber>
    </recommendedName>
</protein>
<dbReference type="AlphaFoldDB" id="I4AHF7"/>
<dbReference type="SUPFAM" id="SSF56399">
    <property type="entry name" value="ADP-ribosylation"/>
    <property type="match status" value="1"/>
</dbReference>
<dbReference type="PANTHER" id="PTHR10459:SF60">
    <property type="entry name" value="POLY [ADP-RIBOSE] POLYMERASE 2"/>
    <property type="match status" value="1"/>
</dbReference>
<dbReference type="GO" id="GO:0070212">
    <property type="term" value="P:protein poly-ADP-ribosylation"/>
    <property type="evidence" value="ECO:0007669"/>
    <property type="project" value="TreeGrafter"/>
</dbReference>
<comment type="catalytic activity">
    <reaction evidence="5">
        <text>NAD(+) + (ADP-D-ribosyl)n-acceptor = nicotinamide + (ADP-D-ribosyl)n+1-acceptor + H(+).</text>
        <dbReference type="EC" id="2.4.2.30"/>
    </reaction>
</comment>
<keyword evidence="4" id="KW-0520">NAD</keyword>
<feature type="coiled-coil region" evidence="6">
    <location>
        <begin position="137"/>
        <end position="164"/>
    </location>
</feature>
<keyword evidence="3" id="KW-0808">Transferase</keyword>
<dbReference type="EMBL" id="CP003345">
    <property type="protein sequence ID" value="AFM03392.1"/>
    <property type="molecule type" value="Genomic_DNA"/>
</dbReference>
<dbReference type="KEGG" id="fli:Fleli_0938"/>
<evidence type="ECO:0000256" key="3">
    <source>
        <dbReference type="ARBA" id="ARBA00022679"/>
    </source>
</evidence>
<dbReference type="PROSITE" id="PS51059">
    <property type="entry name" value="PARP_CATALYTIC"/>
    <property type="match status" value="1"/>
</dbReference>
<organism evidence="8 9">
    <name type="scientific">Bernardetia litoralis (strain ATCC 23117 / DSM 6794 / NBRC 15988 / NCIMB 1366 / Fx l1 / Sio-4)</name>
    <name type="common">Flexibacter litoralis</name>
    <dbReference type="NCBI Taxonomy" id="880071"/>
    <lineage>
        <taxon>Bacteria</taxon>
        <taxon>Pseudomonadati</taxon>
        <taxon>Bacteroidota</taxon>
        <taxon>Cytophagia</taxon>
        <taxon>Cytophagales</taxon>
        <taxon>Bernardetiaceae</taxon>
        <taxon>Bernardetia</taxon>
    </lineage>
</organism>
<name>I4AHF7_BERLS</name>
<keyword evidence="9" id="KW-1185">Reference proteome</keyword>
<sequence length="462" mass="53655">MQTLSQTQTTTILKTAKLVMVTAHNNNKYYEMKQVSDDIFSVAYGRVGQRAAINEYSMYQWESKYREKVRKGYKDVTHLFREESENKSSKNDSVNSNYQNSLASWSAIKNGEVRELFRHLTQYAQRSLSQNYEISAADVTIAQVEEAQNILNNLTKKVDFKSNKISKKDLENFDTIGFNALLLELYGIIPRKMESVQNYLLEYTVGKNISKQILQKARKILTNEQETLDVMRGEVELKLQQKKKDSFKTNATQHKKQDEKTLLDALGIEVNILDDKKTKDALQIKRIKKMMQNEVGKFVNAYTIKDIAQEQIFAKNLKESKYRTTELFWHGSRNENWLSIFKTGLILRPTNALITGKMFGYGLYFADKCRKALNYTSLKGSYWTGGNENKAFLAIYEVHTGRQLQLEKYENWCASLTYEKLKKLNSEADSLFAKGGFDLLNNEFIVYKENQCTLRYLVEVHY</sequence>
<dbReference type="HOGENOM" id="CLU_591541_0_0_10"/>
<dbReference type="Proteomes" id="UP000006054">
    <property type="component" value="Chromosome"/>
</dbReference>
<dbReference type="SUPFAM" id="SSF142921">
    <property type="entry name" value="WGR domain-like"/>
    <property type="match status" value="1"/>
</dbReference>
<evidence type="ECO:0000259" key="7">
    <source>
        <dbReference type="PROSITE" id="PS51059"/>
    </source>
</evidence>